<sequence length="382" mass="46083">MTPYENLLYFLLLMLLFLPIVIYGLRGKKITFYNTLVGWTLILLIFKDDLKQLLFFICFTIFQSVLVINYRKYREKYNNPRVFYFLIVLTLFPLILTKVQPLLIPNSIIGFLGISYVTFKSIQLLIEIRDGLIKSLTLFEFLQFFLFFPTFTSGPIDRYRRFEKDFKNSFEPEEYKVLLFNGINLIFRGFLYKYIIAHAINLYIISNVYLHEDLFVLKLLYMYAYSFYLFFDFAGYSAFAVGVSYLLGVQTPQNFNKPFLSRNIKDFWNRWHMTLSFWFRDYVYIRLVFFLQKKKIIKNRYVISYISYFTLFFLMGLWHGLALHFIVYGIYHAILIICYDLFERKNKEKKLIRRTKFTDILSIIITFHFICFGFLIFSGTLF</sequence>
<keyword evidence="8 9" id="KW-0012">Acyltransferase</keyword>
<name>A0ABX2ZWA4_9BACI</name>
<organism evidence="11 12">
    <name type="scientific">Gottfriedia luciferensis</name>
    <dbReference type="NCBI Taxonomy" id="178774"/>
    <lineage>
        <taxon>Bacteria</taxon>
        <taxon>Bacillati</taxon>
        <taxon>Bacillota</taxon>
        <taxon>Bacilli</taxon>
        <taxon>Bacillales</taxon>
        <taxon>Bacillaceae</taxon>
        <taxon>Gottfriedia</taxon>
    </lineage>
</organism>
<proteinExistence type="inferred from homology"/>
<keyword evidence="5 10" id="KW-0812">Transmembrane</keyword>
<protein>
    <recommendedName>
        <fullName evidence="9">Teichoic acid D-alanyltransferase</fullName>
        <ecNumber evidence="9">2.3.1.-</ecNumber>
    </recommendedName>
</protein>
<feature type="transmembrane region" description="Helical" evidence="10">
    <location>
        <begin position="191"/>
        <end position="210"/>
    </location>
</feature>
<dbReference type="InterPro" id="IPR024024">
    <property type="entry name" value="DltB"/>
</dbReference>
<feature type="transmembrane region" description="Helical" evidence="10">
    <location>
        <begin position="82"/>
        <end position="102"/>
    </location>
</feature>
<feature type="transmembrane region" description="Helical" evidence="10">
    <location>
        <begin position="325"/>
        <end position="342"/>
    </location>
</feature>
<feature type="transmembrane region" description="Helical" evidence="10">
    <location>
        <begin position="301"/>
        <end position="319"/>
    </location>
</feature>
<evidence type="ECO:0000256" key="6">
    <source>
        <dbReference type="ARBA" id="ARBA00022989"/>
    </source>
</evidence>
<keyword evidence="4 9" id="KW-0808">Transferase</keyword>
<dbReference type="InterPro" id="IPR004299">
    <property type="entry name" value="MBOAT_fam"/>
</dbReference>
<feature type="transmembrane region" description="Helical" evidence="10">
    <location>
        <begin position="222"/>
        <end position="247"/>
    </location>
</feature>
<evidence type="ECO:0000256" key="8">
    <source>
        <dbReference type="ARBA" id="ARBA00023315"/>
    </source>
</evidence>
<evidence type="ECO:0000256" key="5">
    <source>
        <dbReference type="ARBA" id="ARBA00022692"/>
    </source>
</evidence>
<evidence type="ECO:0000256" key="4">
    <source>
        <dbReference type="ARBA" id="ARBA00022679"/>
    </source>
</evidence>
<feature type="transmembrane region" description="Helical" evidence="10">
    <location>
        <begin position="52"/>
        <end position="70"/>
    </location>
</feature>
<evidence type="ECO:0000256" key="10">
    <source>
        <dbReference type="SAM" id="Phobius"/>
    </source>
</evidence>
<keyword evidence="7 9" id="KW-0472">Membrane</keyword>
<dbReference type="InterPro" id="IPR051085">
    <property type="entry name" value="MB_O-acyltransferase"/>
</dbReference>
<comment type="similarity">
    <text evidence="2 9">Belongs to the membrane-bound acyltransferase family.</text>
</comment>
<evidence type="ECO:0000256" key="3">
    <source>
        <dbReference type="ARBA" id="ARBA00022475"/>
    </source>
</evidence>
<evidence type="ECO:0000256" key="1">
    <source>
        <dbReference type="ARBA" id="ARBA00004651"/>
    </source>
</evidence>
<evidence type="ECO:0000256" key="9">
    <source>
        <dbReference type="PIRNR" id="PIRNR016636"/>
    </source>
</evidence>
<gene>
    <name evidence="11" type="ORF">BED47_18740</name>
</gene>
<comment type="function">
    <text evidence="9">O-acyltransferase that catalyzes D-alanylation of both teichoic acid and lipoteichoic acid (LTA). D-alanylation of LTA plays an important role in modulating the properties of the cell wall in Gram-positive bacteria, influencing the net charge of the cell wall. Catalyzes D-alanylation from DltC carrier protein.</text>
</comment>
<dbReference type="InterPro" id="IPR024194">
    <property type="entry name" value="Ac/AlaTfrase_AlgI/DltB"/>
</dbReference>
<dbReference type="RefSeq" id="WP_069033124.1">
    <property type="nucleotide sequence ID" value="NZ_MDKC01000006.1"/>
</dbReference>
<dbReference type="PANTHER" id="PTHR13285">
    <property type="entry name" value="ACYLTRANSFERASE"/>
    <property type="match status" value="1"/>
</dbReference>
<evidence type="ECO:0000313" key="12">
    <source>
        <dbReference type="Proteomes" id="UP000094580"/>
    </source>
</evidence>
<feature type="transmembrane region" description="Helical" evidence="10">
    <location>
        <begin position="363"/>
        <end position="381"/>
    </location>
</feature>
<evidence type="ECO:0000313" key="11">
    <source>
        <dbReference type="EMBL" id="ODG92714.1"/>
    </source>
</evidence>
<feature type="transmembrane region" description="Helical" evidence="10">
    <location>
        <begin position="108"/>
        <end position="126"/>
    </location>
</feature>
<evidence type="ECO:0000256" key="7">
    <source>
        <dbReference type="ARBA" id="ARBA00023136"/>
    </source>
</evidence>
<evidence type="ECO:0000256" key="2">
    <source>
        <dbReference type="ARBA" id="ARBA00010323"/>
    </source>
</evidence>
<dbReference type="PANTHER" id="PTHR13285:SF23">
    <property type="entry name" value="TEICHOIC ACID D-ALANYLTRANSFERASE"/>
    <property type="match status" value="1"/>
</dbReference>
<reference evidence="11 12" key="1">
    <citation type="submission" date="2016-07" db="EMBL/GenBank/DDBJ databases">
        <authorList>
            <person name="Townsley L."/>
            <person name="Shank E.A."/>
        </authorList>
    </citation>
    <scope>NUCLEOTIDE SEQUENCE [LARGE SCALE GENOMIC DNA]</scope>
    <source>
        <strain evidence="11 12">CH01</strain>
    </source>
</reference>
<dbReference type="Proteomes" id="UP000094580">
    <property type="component" value="Unassembled WGS sequence"/>
</dbReference>
<dbReference type="PIRSF" id="PIRSF016636">
    <property type="entry name" value="AlgI_DltB"/>
    <property type="match status" value="1"/>
</dbReference>
<keyword evidence="6 10" id="KW-1133">Transmembrane helix</keyword>
<comment type="pathway">
    <text evidence="9">Cell wall biogenesis; lipoteichoic acid biosynthesis.</text>
</comment>
<comment type="caution">
    <text evidence="11">The sequence shown here is derived from an EMBL/GenBank/DDBJ whole genome shotgun (WGS) entry which is preliminary data.</text>
</comment>
<feature type="transmembrane region" description="Helical" evidence="10">
    <location>
        <begin position="6"/>
        <end position="25"/>
    </location>
</feature>
<dbReference type="PIRSF" id="PIRSF500216">
    <property type="entry name" value="DltB"/>
    <property type="match status" value="1"/>
</dbReference>
<accession>A0ABX2ZWA4</accession>
<dbReference type="Pfam" id="PF03062">
    <property type="entry name" value="MBOAT"/>
    <property type="match status" value="1"/>
</dbReference>
<dbReference type="EMBL" id="MDKC01000006">
    <property type="protein sequence ID" value="ODG92714.1"/>
    <property type="molecule type" value="Genomic_DNA"/>
</dbReference>
<keyword evidence="3 9" id="KW-1003">Cell membrane</keyword>
<comment type="subcellular location">
    <subcellularLocation>
        <location evidence="1">Cell membrane</location>
        <topology evidence="1">Multi-pass membrane protein</topology>
    </subcellularLocation>
</comment>
<dbReference type="NCBIfam" id="TIGR04091">
    <property type="entry name" value="LTA_dltB"/>
    <property type="match status" value="1"/>
</dbReference>
<dbReference type="EC" id="2.3.1.-" evidence="9"/>
<keyword evidence="12" id="KW-1185">Reference proteome</keyword>